<dbReference type="AlphaFoldDB" id="A0A9D2TMB9"/>
<dbReference type="GO" id="GO:0006508">
    <property type="term" value="P:proteolysis"/>
    <property type="evidence" value="ECO:0007669"/>
    <property type="project" value="InterPro"/>
</dbReference>
<accession>A0A9D2TMB9</accession>
<keyword evidence="1" id="KW-0479">Metal-binding</keyword>
<dbReference type="SUPFAM" id="SSF144052">
    <property type="entry name" value="Thermophilic metalloprotease-like"/>
    <property type="match status" value="1"/>
</dbReference>
<name>A0A9D2TMB9_9FIRM</name>
<dbReference type="InterPro" id="IPR000787">
    <property type="entry name" value="Peptidase_M29"/>
</dbReference>
<dbReference type="GO" id="GO:0004177">
    <property type="term" value="F:aminopeptidase activity"/>
    <property type="evidence" value="ECO:0007669"/>
    <property type="project" value="UniProtKB-KW"/>
</dbReference>
<evidence type="ECO:0000313" key="2">
    <source>
        <dbReference type="EMBL" id="HJC74351.1"/>
    </source>
</evidence>
<keyword evidence="2" id="KW-0031">Aminopeptidase</keyword>
<keyword evidence="2" id="KW-0378">Hydrolase</keyword>
<dbReference type="GO" id="GO:0046872">
    <property type="term" value="F:metal ion binding"/>
    <property type="evidence" value="ECO:0007669"/>
    <property type="project" value="UniProtKB-KW"/>
</dbReference>
<dbReference type="Pfam" id="PF02073">
    <property type="entry name" value="Peptidase_M29"/>
    <property type="match status" value="1"/>
</dbReference>
<keyword evidence="2" id="KW-0645">Protease</keyword>
<dbReference type="PANTHER" id="PTHR34448">
    <property type="entry name" value="AMINOPEPTIDASE"/>
    <property type="match status" value="1"/>
</dbReference>
<protein>
    <submittedName>
        <fullName evidence="2">Aminopeptidase</fullName>
        <ecNumber evidence="2">3.4.11.-</ecNumber>
    </submittedName>
</protein>
<comment type="caution">
    <text evidence="2">The sequence shown here is derived from an EMBL/GenBank/DDBJ whole genome shotgun (WGS) entry which is preliminary data.</text>
</comment>
<proteinExistence type="predicted"/>
<gene>
    <name evidence="2" type="ORF">H9697_05330</name>
</gene>
<dbReference type="EC" id="3.4.11.-" evidence="2"/>
<dbReference type="EMBL" id="DWVY01000025">
    <property type="protein sequence ID" value="HJC74351.1"/>
    <property type="molecule type" value="Genomic_DNA"/>
</dbReference>
<dbReference type="InterPro" id="IPR052170">
    <property type="entry name" value="M29_Exopeptidase"/>
</dbReference>
<dbReference type="Proteomes" id="UP000823902">
    <property type="component" value="Unassembled WGS sequence"/>
</dbReference>
<organism evidence="2 3">
    <name type="scientific">Candidatus Mediterraneibacter faecavium</name>
    <dbReference type="NCBI Taxonomy" id="2838668"/>
    <lineage>
        <taxon>Bacteria</taxon>
        <taxon>Bacillati</taxon>
        <taxon>Bacillota</taxon>
        <taxon>Clostridia</taxon>
        <taxon>Lachnospirales</taxon>
        <taxon>Lachnospiraceae</taxon>
        <taxon>Mediterraneibacter</taxon>
    </lineage>
</organism>
<reference evidence="2" key="1">
    <citation type="journal article" date="2021" name="PeerJ">
        <title>Extensive microbial diversity within the chicken gut microbiome revealed by metagenomics and culture.</title>
        <authorList>
            <person name="Gilroy R."/>
            <person name="Ravi A."/>
            <person name="Getino M."/>
            <person name="Pursley I."/>
            <person name="Horton D.L."/>
            <person name="Alikhan N.F."/>
            <person name="Baker D."/>
            <person name="Gharbi K."/>
            <person name="Hall N."/>
            <person name="Watson M."/>
            <person name="Adriaenssens E.M."/>
            <person name="Foster-Nyarko E."/>
            <person name="Jarju S."/>
            <person name="Secka A."/>
            <person name="Antonio M."/>
            <person name="Oren A."/>
            <person name="Chaudhuri R.R."/>
            <person name="La Ragione R."/>
            <person name="Hildebrand F."/>
            <person name="Pallen M.J."/>
        </authorList>
    </citation>
    <scope>NUCLEOTIDE SEQUENCE</scope>
    <source>
        <strain evidence="2">CHK196-7946</strain>
    </source>
</reference>
<dbReference type="PANTHER" id="PTHR34448:SF3">
    <property type="entry name" value="AMINOPEPTIDASE AMPS"/>
    <property type="match status" value="1"/>
</dbReference>
<reference evidence="2" key="2">
    <citation type="submission" date="2021-04" db="EMBL/GenBank/DDBJ databases">
        <authorList>
            <person name="Gilroy R."/>
        </authorList>
    </citation>
    <scope>NUCLEOTIDE SEQUENCE</scope>
    <source>
        <strain evidence="2">CHK196-7946</strain>
    </source>
</reference>
<evidence type="ECO:0000313" key="3">
    <source>
        <dbReference type="Proteomes" id="UP000823902"/>
    </source>
</evidence>
<evidence type="ECO:0000256" key="1">
    <source>
        <dbReference type="ARBA" id="ARBA00022723"/>
    </source>
</evidence>
<sequence length="697" mass="80497">MDISKRQKEKNEQYEERHALAVGRLRGIVSEETVPKQYLPYFQDVAIFLLELENVRRKVESGEWERYSLEEMKSLNEILYSDVLEEHYGSSYANPAYVAEKFGVETGRLLSMLYAEMRSGIPYSFENRTDYLTILYELFIEVYNSFESETVPDSKEIRDIIYWYASDYCDVFLADRIKEQIDPAYSFAADIIENADLDNDRYLYRFGEYITENELGTAHHLRSLPEETLQKMADVYTEGYRIGFINTGKDLSKKSVVNIRYSLGFEKVIRIAIENFRRMGLKPVIYRAASGIITKREHHKIGYYGAVPNWQYEYDHRQDQALFMDKRYVERRLEVMRTVYEQHKEQAAQFAGPAVMETFGEKPFSPKAVPEAPSYNDEQKKLAVSYDSRSGQITNEYIKGEERSFTIVAYPVPEIGENYPEIFDEVIRINTLDAKLYENVQQTLIDALDQGTYVHVKGKGSNRTDIRVKLYPLRDPEKETIFENCVADVNIPVGEVFTSPVLEGTSGVLHVSHVYLEGLQYTDLELTFEDGKITDYRCGNFDDPEEGRRYFEDNVLKGHRSLPLGEFAIGTNTTAYVAGKKYGIEDKMPILIAEKTGPHFAVGDTCYSWSEDIRVYNPNGREIVAKDNSISLNRKEDVSKAYFNCHTDITLPYEELEEISVVTKEGKHIILIKDGRFVLPGTEVLNEPLETFNKEEL</sequence>